<evidence type="ECO:0000259" key="2">
    <source>
        <dbReference type="Pfam" id="PF03468"/>
    </source>
</evidence>
<feature type="compositionally biased region" description="Pro residues" evidence="1">
    <location>
        <begin position="62"/>
        <end position="72"/>
    </location>
</feature>
<dbReference type="Pfam" id="PF03468">
    <property type="entry name" value="XS"/>
    <property type="match status" value="1"/>
</dbReference>
<feature type="region of interest" description="Disordered" evidence="1">
    <location>
        <begin position="130"/>
        <end position="165"/>
    </location>
</feature>
<dbReference type="Proteomes" id="UP001140949">
    <property type="component" value="Unassembled WGS sequence"/>
</dbReference>
<feature type="domain" description="XS" evidence="2">
    <location>
        <begin position="376"/>
        <end position="509"/>
    </location>
</feature>
<feature type="region of interest" description="Disordered" evidence="1">
    <location>
        <begin position="1"/>
        <end position="102"/>
    </location>
</feature>
<reference evidence="3" key="1">
    <citation type="journal article" date="2023" name="GigaByte">
        <title>Genome assembly of the bearded iris, Iris pallida Lam.</title>
        <authorList>
            <person name="Bruccoleri R.E."/>
            <person name="Oakeley E.J."/>
            <person name="Faust A.M.E."/>
            <person name="Altorfer M."/>
            <person name="Dessus-Babus S."/>
            <person name="Burckhardt D."/>
            <person name="Oertli M."/>
            <person name="Naumann U."/>
            <person name="Petersen F."/>
            <person name="Wong J."/>
        </authorList>
    </citation>
    <scope>NUCLEOTIDE SEQUENCE</scope>
    <source>
        <strain evidence="3">GSM-AAB239-AS_SAM_17_03QT</strain>
    </source>
</reference>
<dbReference type="PANTHER" id="PTHR46619">
    <property type="entry name" value="RNA RECOGNITION MOTIF XS DOMAIN PROTEIN-RELATED"/>
    <property type="match status" value="1"/>
</dbReference>
<name>A0AAX6EX91_IRIPA</name>
<dbReference type="GO" id="GO:0031047">
    <property type="term" value="P:regulatory ncRNA-mediated gene silencing"/>
    <property type="evidence" value="ECO:0007669"/>
    <property type="project" value="InterPro"/>
</dbReference>
<dbReference type="AlphaFoldDB" id="A0AAX6EX91"/>
<feature type="compositionally biased region" description="Low complexity" evidence="1">
    <location>
        <begin position="1"/>
        <end position="12"/>
    </location>
</feature>
<gene>
    <name evidence="3" type="ORF">M6B38_164995</name>
</gene>
<dbReference type="Gene3D" id="3.30.70.2890">
    <property type="entry name" value="XS domain"/>
    <property type="match status" value="1"/>
</dbReference>
<dbReference type="InterPro" id="IPR038588">
    <property type="entry name" value="XS_domain_sf"/>
</dbReference>
<dbReference type="EMBL" id="JANAVB010033219">
    <property type="protein sequence ID" value="KAJ6808664.1"/>
    <property type="molecule type" value="Genomic_DNA"/>
</dbReference>
<evidence type="ECO:0000313" key="4">
    <source>
        <dbReference type="Proteomes" id="UP001140949"/>
    </source>
</evidence>
<dbReference type="InterPro" id="IPR005380">
    <property type="entry name" value="XS_domain"/>
</dbReference>
<dbReference type="PANTHER" id="PTHR46619:SF3">
    <property type="entry name" value="RNA RECOGNITION MOTIF XS DOMAIN PROTEIN"/>
    <property type="match status" value="1"/>
</dbReference>
<protein>
    <recommendedName>
        <fullName evidence="2">XS domain-containing protein</fullName>
    </recommendedName>
</protein>
<reference evidence="3" key="2">
    <citation type="submission" date="2023-04" db="EMBL/GenBank/DDBJ databases">
        <authorList>
            <person name="Bruccoleri R.E."/>
            <person name="Oakeley E.J."/>
            <person name="Faust A.-M."/>
            <person name="Dessus-Babus S."/>
            <person name="Altorfer M."/>
            <person name="Burckhardt D."/>
            <person name="Oertli M."/>
            <person name="Naumann U."/>
            <person name="Petersen F."/>
            <person name="Wong J."/>
        </authorList>
    </citation>
    <scope>NUCLEOTIDE SEQUENCE</scope>
    <source>
        <strain evidence="3">GSM-AAB239-AS_SAM_17_03QT</strain>
        <tissue evidence="3">Leaf</tissue>
    </source>
</reference>
<keyword evidence="4" id="KW-1185">Reference proteome</keyword>
<evidence type="ECO:0000313" key="3">
    <source>
        <dbReference type="EMBL" id="KAJ6808664.1"/>
    </source>
</evidence>
<evidence type="ECO:0000256" key="1">
    <source>
        <dbReference type="SAM" id="MobiDB-lite"/>
    </source>
</evidence>
<feature type="compositionally biased region" description="Basic and acidic residues" evidence="1">
    <location>
        <begin position="143"/>
        <end position="153"/>
    </location>
</feature>
<sequence length="531" mass="57959">MKNPKHSSSSSHKPPPPSSSNRKSRWESTTSSSDHPSSDSKPTKPSSNPKKDATPNTNPSPVGVPSPAPPPMSAIGGPGSPFPSSSSAAVPPPPPPYGFQNLDRRTIVLADGTVRSYFALPHDYPIDPPFPHGPDHAPLGLAFDRRFSPDGFREPPLPPGRDYGRAPAAAAAAAAAADRDYWSSLGLDAPSSSSSSSLLKRKFPHEEDELAWHRHHVLQYGNPTNPPNHEDPRALKQVKLEDSYEDLLRRRAGGVGFGSAKDSPAASEVDPQALKRAFLRIVKTLNENPSQKKNYLEDGKVAPLQCVVCGRASKEFPDVHRLILHAYNAQNAEQRVDHLGLHKALCVLMGWNHTKAPDNFKAYQSLSVGEALANREDLIVWPPTVIIHNTNSGRRKDGRMEGLGNKDMDVKLRELGFAGGKSKSIYGKEGHLGFTVVKFANTQAGLKEAERLAEYFEKDNHGRNGWAHAEASKSGIDDEKNPALVKVDEKSGVKKRIFYAYLATASDLEKLDSDMTKRAVIKSRKEFDLSD</sequence>
<comment type="caution">
    <text evidence="3">The sequence shown here is derived from an EMBL/GenBank/DDBJ whole genome shotgun (WGS) entry which is preliminary data.</text>
</comment>
<proteinExistence type="predicted"/>
<accession>A0AAX6EX91</accession>
<organism evidence="3 4">
    <name type="scientific">Iris pallida</name>
    <name type="common">Sweet iris</name>
    <dbReference type="NCBI Taxonomy" id="29817"/>
    <lineage>
        <taxon>Eukaryota</taxon>
        <taxon>Viridiplantae</taxon>
        <taxon>Streptophyta</taxon>
        <taxon>Embryophyta</taxon>
        <taxon>Tracheophyta</taxon>
        <taxon>Spermatophyta</taxon>
        <taxon>Magnoliopsida</taxon>
        <taxon>Liliopsida</taxon>
        <taxon>Asparagales</taxon>
        <taxon>Iridaceae</taxon>
        <taxon>Iridoideae</taxon>
        <taxon>Irideae</taxon>
        <taxon>Iris</taxon>
    </lineage>
</organism>